<reference evidence="1 2" key="1">
    <citation type="submission" date="2016-03" db="EMBL/GenBank/DDBJ databases">
        <title>Chemosynthetic sulphur-oxidizing symbionts of marine invertebrate animals are capable of nitrogen fixation.</title>
        <authorList>
            <person name="Petersen J.M."/>
            <person name="Kemper A."/>
            <person name="Gruber-Vodicka H."/>
            <person name="Cardini U."/>
            <person name="Geest Mvander."/>
            <person name="Kleiner M."/>
            <person name="Bulgheresi S."/>
            <person name="Fussmann M."/>
            <person name="Herbold C."/>
            <person name="Seah B.K.B."/>
            <person name="Antony C.Paul."/>
            <person name="Liu D."/>
            <person name="Belitz A."/>
            <person name="Weber M."/>
        </authorList>
    </citation>
    <scope>NUCLEOTIDE SEQUENCE [LARGE SCALE GENOMIC DNA]</scope>
    <source>
        <strain evidence="1">G_D</strain>
    </source>
</reference>
<evidence type="ECO:0000313" key="2">
    <source>
        <dbReference type="Proteomes" id="UP000094849"/>
    </source>
</evidence>
<accession>A0A1E2UIM8</accession>
<keyword evidence="2" id="KW-1185">Reference proteome</keyword>
<dbReference type="OrthoDB" id="5421165at2"/>
<dbReference type="EMBL" id="LVJZ01000004">
    <property type="protein sequence ID" value="ODB94379.1"/>
    <property type="molecule type" value="Genomic_DNA"/>
</dbReference>
<name>A0A1E2UIM8_9GAMM</name>
<dbReference type="Proteomes" id="UP000094849">
    <property type="component" value="Unassembled WGS sequence"/>
</dbReference>
<sequence length="84" mass="8451">MPTYDYRCEANGRVVEVSHRMSEEILNWGELCSKAGIEAGDTPAESPVKRLATGGNVITGGVGSDPVPPCATGGGCPGGSCGIG</sequence>
<dbReference type="AlphaFoldDB" id="A0A1E2UIM8"/>
<organism evidence="1 2">
    <name type="scientific">Candidatus Thiodiazotropha endoloripes</name>
    <dbReference type="NCBI Taxonomy" id="1818881"/>
    <lineage>
        <taxon>Bacteria</taxon>
        <taxon>Pseudomonadati</taxon>
        <taxon>Pseudomonadota</taxon>
        <taxon>Gammaproteobacteria</taxon>
        <taxon>Chromatiales</taxon>
        <taxon>Sedimenticolaceae</taxon>
        <taxon>Candidatus Thiodiazotropha</taxon>
    </lineage>
</organism>
<comment type="caution">
    <text evidence="1">The sequence shown here is derived from an EMBL/GenBank/DDBJ whole genome shotgun (WGS) entry which is preliminary data.</text>
</comment>
<dbReference type="RefSeq" id="WP_069006145.1">
    <property type="nucleotide sequence ID" value="NZ_LVJW01000006.1"/>
</dbReference>
<protein>
    <submittedName>
        <fullName evidence="1">Regulator</fullName>
    </submittedName>
</protein>
<dbReference type="STRING" id="1818881.A3196_17750"/>
<gene>
    <name evidence="1" type="ORF">A3196_17750</name>
</gene>
<evidence type="ECO:0000313" key="1">
    <source>
        <dbReference type="EMBL" id="ODB94379.1"/>
    </source>
</evidence>
<proteinExistence type="predicted"/>